<keyword evidence="3" id="KW-1185">Reference proteome</keyword>
<dbReference type="Pfam" id="PF22989">
    <property type="entry name" value="DUF7030"/>
    <property type="match status" value="1"/>
</dbReference>
<accession>A0AAV6PR55</accession>
<feature type="domain" description="DUF7030" evidence="1">
    <location>
        <begin position="8"/>
        <end position="60"/>
    </location>
</feature>
<evidence type="ECO:0000259" key="1">
    <source>
        <dbReference type="Pfam" id="PF22989"/>
    </source>
</evidence>
<reference evidence="2 3" key="1">
    <citation type="journal article" date="2021" name="Sci. Rep.">
        <title>Chromosome anchoring in Senegalese sole (Solea senegalensis) reveals sex-associated markers and genome rearrangements in flatfish.</title>
        <authorList>
            <person name="Guerrero-Cozar I."/>
            <person name="Gomez-Garrido J."/>
            <person name="Berbel C."/>
            <person name="Martinez-Blanch J.F."/>
            <person name="Alioto T."/>
            <person name="Claros M.G."/>
            <person name="Gagnaire P.A."/>
            <person name="Manchado M."/>
        </authorList>
    </citation>
    <scope>NUCLEOTIDE SEQUENCE [LARGE SCALE GENOMIC DNA]</scope>
    <source>
        <strain evidence="2">Sse05_10M</strain>
    </source>
</reference>
<evidence type="ECO:0000313" key="3">
    <source>
        <dbReference type="Proteomes" id="UP000693946"/>
    </source>
</evidence>
<name>A0AAV6PR55_SOLSE</name>
<evidence type="ECO:0000313" key="2">
    <source>
        <dbReference type="EMBL" id="KAG7474793.1"/>
    </source>
</evidence>
<organism evidence="2 3">
    <name type="scientific">Solea senegalensis</name>
    <name type="common">Senegalese sole</name>
    <dbReference type="NCBI Taxonomy" id="28829"/>
    <lineage>
        <taxon>Eukaryota</taxon>
        <taxon>Metazoa</taxon>
        <taxon>Chordata</taxon>
        <taxon>Craniata</taxon>
        <taxon>Vertebrata</taxon>
        <taxon>Euteleostomi</taxon>
        <taxon>Actinopterygii</taxon>
        <taxon>Neopterygii</taxon>
        <taxon>Teleostei</taxon>
        <taxon>Neoteleostei</taxon>
        <taxon>Acanthomorphata</taxon>
        <taxon>Carangaria</taxon>
        <taxon>Pleuronectiformes</taxon>
        <taxon>Pleuronectoidei</taxon>
        <taxon>Soleidae</taxon>
        <taxon>Solea</taxon>
    </lineage>
</organism>
<dbReference type="Proteomes" id="UP000693946">
    <property type="component" value="Linkage Group LG9"/>
</dbReference>
<protein>
    <recommendedName>
        <fullName evidence="1">DUF7030 domain-containing protein</fullName>
    </recommendedName>
</protein>
<gene>
    <name evidence="2" type="ORF">JOB18_016920</name>
</gene>
<proteinExistence type="predicted"/>
<sequence length="153" mass="17726">MAVEARPELVGKRFLCVSGDKPPEIGDIARWPWRSGVIRAVNHRDSDNPDLTSFTEHYDRESMCRNLIDVRTDSHFLSAKHLPSWRRRTQECWHFNASADKTPLQHILSRNCRGRVIGHKIGPAFMSEVLLARSLLIEPLDNTNNWNVKHQMF</sequence>
<dbReference type="InterPro" id="IPR054294">
    <property type="entry name" value="DUF7030"/>
</dbReference>
<dbReference type="AlphaFoldDB" id="A0AAV6PR55"/>
<comment type="caution">
    <text evidence="2">The sequence shown here is derived from an EMBL/GenBank/DDBJ whole genome shotgun (WGS) entry which is preliminary data.</text>
</comment>
<dbReference type="EMBL" id="JAGKHQ010000021">
    <property type="protein sequence ID" value="KAG7474793.1"/>
    <property type="molecule type" value="Genomic_DNA"/>
</dbReference>